<reference evidence="4" key="1">
    <citation type="submission" date="2008-10" db="EMBL/GenBank/DDBJ databases">
        <title>Complete sequence of Desulfovibrio vulgaris str. 'Miyazaki F'.</title>
        <authorList>
            <person name="Lucas S."/>
            <person name="Copeland A."/>
            <person name="Lapidus A."/>
            <person name="Glavina del Rio T."/>
            <person name="Dalin E."/>
            <person name="Tice H."/>
            <person name="Bruce D."/>
            <person name="Goodwin L."/>
            <person name="Pitluck S."/>
            <person name="Sims D."/>
            <person name="Brettin T."/>
            <person name="Detter J.C."/>
            <person name="Han C."/>
            <person name="Larimer F."/>
            <person name="Land M."/>
            <person name="Hauser L."/>
            <person name="Kyrpides N."/>
            <person name="Mikhailova N."/>
            <person name="Hazen T.C."/>
            <person name="Richardson P."/>
        </authorList>
    </citation>
    <scope>NUCLEOTIDE SEQUENCE</scope>
    <source>
        <strain evidence="4">Miyazaki F</strain>
    </source>
</reference>
<dbReference type="InterPro" id="IPR008258">
    <property type="entry name" value="Transglycosylase_SLT_dom_1"/>
</dbReference>
<dbReference type="AlphaFoldDB" id="B8DLG3"/>
<protein>
    <submittedName>
        <fullName evidence="4">Lytic transglycosylase catalytic</fullName>
    </submittedName>
</protein>
<dbReference type="eggNOG" id="COG0741">
    <property type="taxonomic scope" value="Bacteria"/>
</dbReference>
<gene>
    <name evidence="4" type="ordered locus">DvMF_1276</name>
</gene>
<dbReference type="EMBL" id="CP001197">
    <property type="protein sequence ID" value="ACL08225.1"/>
    <property type="molecule type" value="Genomic_DNA"/>
</dbReference>
<dbReference type="HOGENOM" id="CLU_092742_0_0_7"/>
<evidence type="ECO:0000313" key="4">
    <source>
        <dbReference type="EMBL" id="ACL08225.1"/>
    </source>
</evidence>
<dbReference type="InterPro" id="IPR023346">
    <property type="entry name" value="Lysozyme-like_dom_sf"/>
</dbReference>
<dbReference type="KEGG" id="dvm:DvMF_1276"/>
<dbReference type="CAZy" id="GH23">
    <property type="family name" value="Glycoside Hydrolase Family 23"/>
</dbReference>
<evidence type="ECO:0000256" key="1">
    <source>
        <dbReference type="ARBA" id="ARBA00007734"/>
    </source>
</evidence>
<name>B8DLG3_NITV9</name>
<feature type="signal peptide" evidence="2">
    <location>
        <begin position="1"/>
        <end position="34"/>
    </location>
</feature>
<dbReference type="Gene3D" id="1.10.530.10">
    <property type="match status" value="1"/>
</dbReference>
<sequence length="223" mass="24362">MRGRYCPACCVRLHGPLILCALLLLCALPSITHAATIPPDAQRHRATLTREARFRFGMDAPVATFAAQIHQESEWRADAMSPVGAQGLAQFMPGTARWLPTVMPDTGQPAPFNPAWAIRALVAYDWWILQRVRAATPCDRMAKGLAGYNGGPGWLTRDERKAAAQGLDPDVWWGSVETVNAGRSRAAFRENRGYPRRILLVLEPVYRAAGWGAGSCPAEGGRS</sequence>
<proteinExistence type="inferred from homology"/>
<dbReference type="Pfam" id="PF01464">
    <property type="entry name" value="SLT"/>
    <property type="match status" value="1"/>
</dbReference>
<dbReference type="PANTHER" id="PTHR37423:SF2">
    <property type="entry name" value="MEMBRANE-BOUND LYTIC MUREIN TRANSGLYCOSYLASE C"/>
    <property type="match status" value="1"/>
</dbReference>
<dbReference type="OrthoDB" id="9815002at2"/>
<dbReference type="SUPFAM" id="SSF53955">
    <property type="entry name" value="Lysozyme-like"/>
    <property type="match status" value="1"/>
</dbReference>
<evidence type="ECO:0000256" key="2">
    <source>
        <dbReference type="SAM" id="SignalP"/>
    </source>
</evidence>
<dbReference type="PANTHER" id="PTHR37423">
    <property type="entry name" value="SOLUBLE LYTIC MUREIN TRANSGLYCOSYLASE-RELATED"/>
    <property type="match status" value="1"/>
</dbReference>
<feature type="chain" id="PRO_5002870351" evidence="2">
    <location>
        <begin position="35"/>
        <end position="223"/>
    </location>
</feature>
<dbReference type="STRING" id="883.DvMF_1276"/>
<evidence type="ECO:0000259" key="3">
    <source>
        <dbReference type="Pfam" id="PF01464"/>
    </source>
</evidence>
<keyword evidence="2" id="KW-0732">Signal</keyword>
<organism evidence="4">
    <name type="scientific">Nitratidesulfovibrio vulgaris (strain DSM 19637 / Miyazaki F)</name>
    <name type="common">Desulfovibrio vulgaris</name>
    <dbReference type="NCBI Taxonomy" id="883"/>
    <lineage>
        <taxon>Bacteria</taxon>
        <taxon>Pseudomonadati</taxon>
        <taxon>Thermodesulfobacteriota</taxon>
        <taxon>Desulfovibrionia</taxon>
        <taxon>Desulfovibrionales</taxon>
        <taxon>Desulfovibrionaceae</taxon>
        <taxon>Nitratidesulfovibrio</taxon>
    </lineage>
</organism>
<accession>B8DLG3</accession>
<feature type="domain" description="Transglycosylase SLT" evidence="3">
    <location>
        <begin position="63"/>
        <end position="165"/>
    </location>
</feature>
<comment type="similarity">
    <text evidence="1">Belongs to the transglycosylase Slt family.</text>
</comment>